<gene>
    <name evidence="6" type="ORF">SGN30_09050</name>
</gene>
<protein>
    <submittedName>
        <fullName evidence="6">Amino acid ABC transporter substrate-binding protein</fullName>
    </submittedName>
</protein>
<feature type="signal peptide" evidence="4">
    <location>
        <begin position="1"/>
        <end position="39"/>
    </location>
</feature>
<dbReference type="Pfam" id="PF00497">
    <property type="entry name" value="SBP_bac_3"/>
    <property type="match status" value="1"/>
</dbReference>
<evidence type="ECO:0000259" key="5">
    <source>
        <dbReference type="SMART" id="SM00062"/>
    </source>
</evidence>
<dbReference type="InterPro" id="IPR001638">
    <property type="entry name" value="Solute-binding_3/MltF_N"/>
</dbReference>
<dbReference type="PANTHER" id="PTHR30085">
    <property type="entry name" value="AMINO ACID ABC TRANSPORTER PERMEASE"/>
    <property type="match status" value="1"/>
</dbReference>
<evidence type="ECO:0000313" key="7">
    <source>
        <dbReference type="Proteomes" id="UP001287445"/>
    </source>
</evidence>
<evidence type="ECO:0000256" key="2">
    <source>
        <dbReference type="ARBA" id="ARBA00022448"/>
    </source>
</evidence>
<dbReference type="GO" id="GO:0005576">
    <property type="term" value="C:extracellular region"/>
    <property type="evidence" value="ECO:0007669"/>
    <property type="project" value="TreeGrafter"/>
</dbReference>
<feature type="domain" description="Solute-binding protein family 3/N-terminal" evidence="5">
    <location>
        <begin position="69"/>
        <end position="312"/>
    </location>
</feature>
<accession>A0AAJ2QWU7</accession>
<name>A0AAJ2QWU7_DELAC</name>
<sequence>MKPEPRSRHGQPWALRGPARAAAAAGVAALALLAATAGAQEADTPERTAASRAPATLSGTLAKVRASGSIALGYRQASVPFSYLNARNEPIGYSIELCKALVTSIEDAVNRSLAIRWVPVTADNRVDAVASGQVDLECGSTTSNLERQKRVAFSPIMFVAGTKVMVRQDAQIRSLRDLASKKVAVTAGTTNEKAMRDLDRKFHLGMQLQVVPDHSQGFAQVAGGQSDAFATDDVLLYGLIAENAGKAEGNGGTGASQGARLQVVGDYLSYDPYAIMFRKDDPQLAQVVRTSFQALAEDGEIERQYRRWFLRRLPSGTSLDLPMSAQLQTLIETLAAQPR</sequence>
<dbReference type="SUPFAM" id="SSF53850">
    <property type="entry name" value="Periplasmic binding protein-like II"/>
    <property type="match status" value="1"/>
</dbReference>
<comment type="caution">
    <text evidence="6">The sequence shown here is derived from an EMBL/GenBank/DDBJ whole genome shotgun (WGS) entry which is preliminary data.</text>
</comment>
<feature type="chain" id="PRO_5042512055" evidence="4">
    <location>
        <begin position="40"/>
        <end position="339"/>
    </location>
</feature>
<keyword evidence="3 4" id="KW-0732">Signal</keyword>
<keyword evidence="2" id="KW-0813">Transport</keyword>
<dbReference type="Proteomes" id="UP001287445">
    <property type="component" value="Unassembled WGS sequence"/>
</dbReference>
<dbReference type="InterPro" id="IPR051455">
    <property type="entry name" value="Bact_solute-bind_prot3"/>
</dbReference>
<dbReference type="RefSeq" id="WP_319073052.1">
    <property type="nucleotide sequence ID" value="NZ_JAWWMZ010000003.1"/>
</dbReference>
<dbReference type="CDD" id="cd13688">
    <property type="entry name" value="PBP2_GltI_DEBP"/>
    <property type="match status" value="1"/>
</dbReference>
<dbReference type="GO" id="GO:0030288">
    <property type="term" value="C:outer membrane-bounded periplasmic space"/>
    <property type="evidence" value="ECO:0007669"/>
    <property type="project" value="TreeGrafter"/>
</dbReference>
<dbReference type="Gene3D" id="3.40.190.10">
    <property type="entry name" value="Periplasmic binding protein-like II"/>
    <property type="match status" value="2"/>
</dbReference>
<evidence type="ECO:0000256" key="3">
    <source>
        <dbReference type="ARBA" id="ARBA00022729"/>
    </source>
</evidence>
<reference evidence="6" key="1">
    <citation type="submission" date="2023-11" db="EMBL/GenBank/DDBJ databases">
        <title>Identification and selenium tolerance of Delftia acidovorans R3-25.</title>
        <authorList>
            <person name="Zhang S."/>
            <person name="Liu Y."/>
            <person name="Guo Y."/>
        </authorList>
    </citation>
    <scope>NUCLEOTIDE SEQUENCE</scope>
    <source>
        <strain evidence="6">R3-25</strain>
    </source>
</reference>
<proteinExistence type="inferred from homology"/>
<evidence type="ECO:0000313" key="6">
    <source>
        <dbReference type="EMBL" id="MDX4953570.1"/>
    </source>
</evidence>
<dbReference type="AlphaFoldDB" id="A0AAJ2QWU7"/>
<dbReference type="GO" id="GO:0006865">
    <property type="term" value="P:amino acid transport"/>
    <property type="evidence" value="ECO:0007669"/>
    <property type="project" value="TreeGrafter"/>
</dbReference>
<dbReference type="EMBL" id="JAWWMZ010000003">
    <property type="protein sequence ID" value="MDX4953570.1"/>
    <property type="molecule type" value="Genomic_DNA"/>
</dbReference>
<dbReference type="SMART" id="SM00062">
    <property type="entry name" value="PBPb"/>
    <property type="match status" value="1"/>
</dbReference>
<comment type="similarity">
    <text evidence="1">Belongs to the bacterial solute-binding protein 3 family.</text>
</comment>
<organism evidence="6 7">
    <name type="scientific">Delftia acidovorans</name>
    <name type="common">Pseudomonas acidovorans</name>
    <name type="synonym">Comamonas acidovorans</name>
    <dbReference type="NCBI Taxonomy" id="80866"/>
    <lineage>
        <taxon>Bacteria</taxon>
        <taxon>Pseudomonadati</taxon>
        <taxon>Pseudomonadota</taxon>
        <taxon>Betaproteobacteria</taxon>
        <taxon>Burkholderiales</taxon>
        <taxon>Comamonadaceae</taxon>
        <taxon>Delftia</taxon>
    </lineage>
</organism>
<evidence type="ECO:0000256" key="1">
    <source>
        <dbReference type="ARBA" id="ARBA00010333"/>
    </source>
</evidence>
<evidence type="ECO:0000256" key="4">
    <source>
        <dbReference type="SAM" id="SignalP"/>
    </source>
</evidence>
<dbReference type="PANTHER" id="PTHR30085:SF2">
    <property type="entry name" value="GLUTAMATE_ASPARTATE IMPORT SOLUTE-BINDING PROTEIN"/>
    <property type="match status" value="1"/>
</dbReference>